<dbReference type="Proteomes" id="UP000290809">
    <property type="component" value="Unassembled WGS sequence"/>
</dbReference>
<feature type="transmembrane region" description="Helical" evidence="2">
    <location>
        <begin position="958"/>
        <end position="977"/>
    </location>
</feature>
<feature type="region of interest" description="Disordered" evidence="1">
    <location>
        <begin position="769"/>
        <end position="788"/>
    </location>
</feature>
<dbReference type="EMBL" id="QMKO01003524">
    <property type="protein sequence ID" value="RTG81217.1"/>
    <property type="molecule type" value="Genomic_DNA"/>
</dbReference>
<keyword evidence="3" id="KW-0808">Transferase</keyword>
<gene>
    <name evidence="3" type="ORF">DC041_0006093</name>
</gene>
<sequence>INDSFDGSELPLFVKDNTILDNDSSIKSDMKLNLETISTTYKPDNISLSTKHTIDIPTTVCSNIQPHSPAVSNTFTTPTVTTDNHLKLLMMNMKDYVQVSSSLPSTPMSSSLVPANFNVIPTIDNNNNNNNDKTKSESDFQTTKLSELEKQDIAYNKDNLSVKNYTSLPSGTSTAYPSDVVITTKCTTTTGTIDLICSKSTIMGNTHATYPISSSIITTTSPTIGLLTKPAPISISTDIHPIDSDDIEVDDIVYSNISNEGKSHIGGSLQLIPQRKEKNTNRKKLFYRSSLSPCSDIHPFPSSTSLVTGSLPKTDDQEICSNDYQKIASSVIPPSTLLTSPITDTETIRTTASISYLPSNQPLALQPHLKMVSSIELSGNLNGNDNNNRSHNGNFSKDSPLVSSVKLHRRVPAPTVTSVVLNNSDTIATTISKIATSPALISSVVNPAKANETKISRSSMIELISCPNKDVSYPGQILSSIPPPLPSLTSSTPLSKPQGNVSVIPPSTLLTSPITDTETIRTTASISYLPSNQPLALQPHLKMVSSIELSGNLNGNDNNNRSHNGNFSKDSPLVSSVKLHRRVPAPTVTSVVLNNSDTIATTISKIATSPALISSVVNPAKANETKISRSSMIELISCPNKDVSYPGQILSSIPPPLPSLTSSTPLSKPQGNIFVPDMPSPLLNFDLLIVKNLPLPFVCVGVYRHHSRKGREGQRFRLHLIDLNSSGPNPPQMPPVVSSIPPPISVSSVAAAVSVTAMASTTSMTITTSTTTTTTTTTTTNSVSPNHSGLLVDSSTSPHSVISHSENIHGLNDSVELTSSNNIRLTNKTQVVLKSDQTKAELQRKNTLFLLELTSSNNIRLTNKTQVVLKSDQTKAELQRKNTLFLREFNFFSSFLNCNDKDNNNSVVQLPTEDILPVVETVQLEHNTILICFLVCLRDSILVFHPHGLLGKSFTGEYIYLIIGIYVFSVCVLISVCK</sequence>
<dbReference type="GO" id="GO:0016301">
    <property type="term" value="F:kinase activity"/>
    <property type="evidence" value="ECO:0007669"/>
    <property type="project" value="UniProtKB-KW"/>
</dbReference>
<keyword evidence="2" id="KW-0812">Transmembrane</keyword>
<feature type="region of interest" description="Disordered" evidence="1">
    <location>
        <begin position="552"/>
        <end position="572"/>
    </location>
</feature>
<keyword evidence="2" id="KW-0472">Membrane</keyword>
<keyword evidence="4" id="KW-1185">Reference proteome</keyword>
<protein>
    <submittedName>
        <fullName evidence="3">Mitogen-activated protein kinase kinase kinase kinase 5</fullName>
    </submittedName>
</protein>
<evidence type="ECO:0000313" key="4">
    <source>
        <dbReference type="Proteomes" id="UP000290809"/>
    </source>
</evidence>
<dbReference type="AlphaFoldDB" id="A0A430Q0L7"/>
<keyword evidence="3" id="KW-0418">Kinase</keyword>
<accession>A0A430Q0L7</accession>
<evidence type="ECO:0000256" key="2">
    <source>
        <dbReference type="SAM" id="Phobius"/>
    </source>
</evidence>
<evidence type="ECO:0000256" key="1">
    <source>
        <dbReference type="SAM" id="MobiDB-lite"/>
    </source>
</evidence>
<dbReference type="STRING" id="6184.A0A430Q0L7"/>
<proteinExistence type="predicted"/>
<organism evidence="3 4">
    <name type="scientific">Schistosoma bovis</name>
    <name type="common">Blood fluke</name>
    <dbReference type="NCBI Taxonomy" id="6184"/>
    <lineage>
        <taxon>Eukaryota</taxon>
        <taxon>Metazoa</taxon>
        <taxon>Spiralia</taxon>
        <taxon>Lophotrochozoa</taxon>
        <taxon>Platyhelminthes</taxon>
        <taxon>Trematoda</taxon>
        <taxon>Digenea</taxon>
        <taxon>Strigeidida</taxon>
        <taxon>Schistosomatoidea</taxon>
        <taxon>Schistosomatidae</taxon>
        <taxon>Schistosoma</taxon>
    </lineage>
</organism>
<evidence type="ECO:0000313" key="3">
    <source>
        <dbReference type="EMBL" id="RTG81217.1"/>
    </source>
</evidence>
<feature type="compositionally biased region" description="Low complexity" evidence="1">
    <location>
        <begin position="552"/>
        <end position="568"/>
    </location>
</feature>
<keyword evidence="2" id="KW-1133">Transmembrane helix</keyword>
<feature type="non-terminal residue" evidence="3">
    <location>
        <position position="1"/>
    </location>
</feature>
<feature type="compositionally biased region" description="Low complexity" evidence="1">
    <location>
        <begin position="769"/>
        <end position="785"/>
    </location>
</feature>
<comment type="caution">
    <text evidence="3">The sequence shown here is derived from an EMBL/GenBank/DDBJ whole genome shotgun (WGS) entry which is preliminary data.</text>
</comment>
<name>A0A430Q0L7_SCHBO</name>
<reference evidence="3 4" key="1">
    <citation type="journal article" date="2019" name="PLoS Pathog.">
        <title>Genome sequence of the bovine parasite Schistosoma bovis Tanzania.</title>
        <authorList>
            <person name="Oey H."/>
            <person name="Zakrzewski M."/>
            <person name="Gobert G."/>
            <person name="Gravermann K."/>
            <person name="Stoye J."/>
            <person name="Jones M."/>
            <person name="Mcmanus D."/>
            <person name="Krause L."/>
        </authorList>
    </citation>
    <scope>NUCLEOTIDE SEQUENCE [LARGE SCALE GENOMIC DNA]</scope>
    <source>
        <strain evidence="3 4">TAN1997</strain>
    </source>
</reference>